<gene>
    <name evidence="12" type="ORF">LELG_00885</name>
</gene>
<evidence type="ECO:0000256" key="5">
    <source>
        <dbReference type="ARBA" id="ARBA00022490"/>
    </source>
</evidence>
<dbReference type="InterPro" id="IPR036163">
    <property type="entry name" value="HMA_dom_sf"/>
</dbReference>
<dbReference type="SUPFAM" id="SSF49329">
    <property type="entry name" value="Cu,Zn superoxide dismutase-like"/>
    <property type="match status" value="1"/>
</dbReference>
<dbReference type="GO" id="GO:0019430">
    <property type="term" value="P:removal of superoxide radicals"/>
    <property type="evidence" value="ECO:0007669"/>
    <property type="project" value="EnsemblFungi"/>
</dbReference>
<keyword evidence="7" id="KW-0186">Copper</keyword>
<evidence type="ECO:0000256" key="3">
    <source>
        <dbReference type="ARBA" id="ARBA00010636"/>
    </source>
</evidence>
<dbReference type="GO" id="GO:0006825">
    <property type="term" value="P:copper ion transport"/>
    <property type="evidence" value="ECO:0007669"/>
    <property type="project" value="EnsemblFungi"/>
</dbReference>
<dbReference type="STRING" id="379508.A5DU49"/>
<dbReference type="OrthoDB" id="666972at2759"/>
<dbReference type="InParanoid" id="A5DU49"/>
<reference evidence="12 13" key="1">
    <citation type="journal article" date="2009" name="Nature">
        <title>Evolution of pathogenicity and sexual reproduction in eight Candida genomes.</title>
        <authorList>
            <person name="Butler G."/>
            <person name="Rasmussen M.D."/>
            <person name="Lin M.F."/>
            <person name="Santos M.A."/>
            <person name="Sakthikumar S."/>
            <person name="Munro C.A."/>
            <person name="Rheinbay E."/>
            <person name="Grabherr M."/>
            <person name="Forche A."/>
            <person name="Reedy J.L."/>
            <person name="Agrafioti I."/>
            <person name="Arnaud M.B."/>
            <person name="Bates S."/>
            <person name="Brown A.J."/>
            <person name="Brunke S."/>
            <person name="Costanzo M.C."/>
            <person name="Fitzpatrick D.A."/>
            <person name="de Groot P.W."/>
            <person name="Harris D."/>
            <person name="Hoyer L.L."/>
            <person name="Hube B."/>
            <person name="Klis F.M."/>
            <person name="Kodira C."/>
            <person name="Lennard N."/>
            <person name="Logue M.E."/>
            <person name="Martin R."/>
            <person name="Neiman A.M."/>
            <person name="Nikolaou E."/>
            <person name="Quail M.A."/>
            <person name="Quinn J."/>
            <person name="Santos M.C."/>
            <person name="Schmitzberger F.F."/>
            <person name="Sherlock G."/>
            <person name="Shah P."/>
            <person name="Silverstein K.A."/>
            <person name="Skrzypek M.S."/>
            <person name="Soll D."/>
            <person name="Staggs R."/>
            <person name="Stansfield I."/>
            <person name="Stumpf M.P."/>
            <person name="Sudbery P.E."/>
            <person name="Srikantha T."/>
            <person name="Zeng Q."/>
            <person name="Berman J."/>
            <person name="Berriman M."/>
            <person name="Heitman J."/>
            <person name="Gow N.A."/>
            <person name="Lorenz M.C."/>
            <person name="Birren B.W."/>
            <person name="Kellis M."/>
            <person name="Cuomo C.A."/>
        </authorList>
    </citation>
    <scope>NUCLEOTIDE SEQUENCE [LARGE SCALE GENOMIC DNA]</scope>
    <source>
        <strain evidence="13">ATCC 11503 / BCRC 21390 / CBS 2605 / JCM 1781 / NBRC 1676 / NRRL YB-4239</strain>
    </source>
</reference>
<evidence type="ECO:0000256" key="7">
    <source>
        <dbReference type="ARBA" id="ARBA00023008"/>
    </source>
</evidence>
<organism evidence="12 13">
    <name type="scientific">Lodderomyces elongisporus (strain ATCC 11503 / CBS 2605 / JCM 1781 / NBRC 1676 / NRRL YB-4239)</name>
    <name type="common">Yeast</name>
    <name type="synonym">Saccharomyces elongisporus</name>
    <dbReference type="NCBI Taxonomy" id="379508"/>
    <lineage>
        <taxon>Eukaryota</taxon>
        <taxon>Fungi</taxon>
        <taxon>Dikarya</taxon>
        <taxon>Ascomycota</taxon>
        <taxon>Saccharomycotina</taxon>
        <taxon>Pichiomycetes</taxon>
        <taxon>Debaryomycetaceae</taxon>
        <taxon>Candida/Lodderomyces clade</taxon>
        <taxon>Lodderomyces</taxon>
    </lineage>
</organism>
<dbReference type="FunCoup" id="A5DU49">
    <property type="interactions" value="274"/>
</dbReference>
<evidence type="ECO:0000256" key="8">
    <source>
        <dbReference type="ARBA" id="ARBA00023157"/>
    </source>
</evidence>
<dbReference type="GO" id="GO:0101031">
    <property type="term" value="C:protein folding chaperone complex"/>
    <property type="evidence" value="ECO:0007669"/>
    <property type="project" value="EnsemblFungi"/>
</dbReference>
<evidence type="ECO:0000256" key="6">
    <source>
        <dbReference type="ARBA" id="ARBA00022723"/>
    </source>
</evidence>
<dbReference type="EMBL" id="CH981524">
    <property type="protein sequence ID" value="EDK42707.1"/>
    <property type="molecule type" value="Genomic_DNA"/>
</dbReference>
<dbReference type="AlphaFoldDB" id="A5DU49"/>
<dbReference type="SUPFAM" id="SSF55008">
    <property type="entry name" value="HMA, heavy metal-associated domain"/>
    <property type="match status" value="1"/>
</dbReference>
<comment type="function">
    <text evidence="10">Copper chaperone for superoxide dismutase 1 (SOD1). Binds copper ions and delivers them specifically to SOD1.</text>
</comment>
<dbReference type="InterPro" id="IPR036423">
    <property type="entry name" value="SOD-like_Cu/Zn_dom_sf"/>
</dbReference>
<protein>
    <recommendedName>
        <fullName evidence="4">Superoxide dismutase 1 copper chaperone</fullName>
    </recommendedName>
</protein>
<name>A5DU49_LODEL</name>
<dbReference type="CDD" id="cd00371">
    <property type="entry name" value="HMA"/>
    <property type="match status" value="1"/>
</dbReference>
<evidence type="ECO:0000256" key="10">
    <source>
        <dbReference type="ARBA" id="ARBA00058842"/>
    </source>
</evidence>
<evidence type="ECO:0000259" key="11">
    <source>
        <dbReference type="PROSITE" id="PS50846"/>
    </source>
</evidence>
<accession>A5DU49</accession>
<evidence type="ECO:0000256" key="4">
    <source>
        <dbReference type="ARBA" id="ARBA00016103"/>
    </source>
</evidence>
<dbReference type="GO" id="GO:0016532">
    <property type="term" value="F:superoxide dismutase copper chaperone activity"/>
    <property type="evidence" value="ECO:0007669"/>
    <property type="project" value="EnsemblFungi"/>
</dbReference>
<dbReference type="GO" id="GO:0005743">
    <property type="term" value="C:mitochondrial inner membrane"/>
    <property type="evidence" value="ECO:0007669"/>
    <property type="project" value="EnsemblFungi"/>
</dbReference>
<sequence>MTASPFEIIFAVPMECKACVDSIAQALSPLDGITKFDINLDRNLVVTEGTLPPSAIARAIQETGRDAIIRGTGKPDTAGVCILESFDPKDIKQPVKGLARIVQVSSEDSIIDLTVNGLPRGTYYPSIRATGNLSRGALSTGSLFYKLDPINVDEPANQLTTINSIGAVTISNNKDGEFFSGQSFLHAKLNVPELIGRSIILSKLENEISPDSLCGVIARSAGAWENDKQICSCSGKTVWQERTDARSRGVAV</sequence>
<evidence type="ECO:0000313" key="13">
    <source>
        <dbReference type="Proteomes" id="UP000001996"/>
    </source>
</evidence>
<dbReference type="Proteomes" id="UP000001996">
    <property type="component" value="Unassembled WGS sequence"/>
</dbReference>
<dbReference type="HOGENOM" id="CLU_056632_0_0_1"/>
<dbReference type="Gene3D" id="3.30.70.100">
    <property type="match status" value="1"/>
</dbReference>
<comment type="similarity">
    <text evidence="3">Belongs to the CCS1 family.</text>
</comment>
<dbReference type="GO" id="GO:1902693">
    <property type="term" value="C:superoxide dismutase complex"/>
    <property type="evidence" value="ECO:0007669"/>
    <property type="project" value="EnsemblFungi"/>
</dbReference>
<dbReference type="InterPro" id="IPR006121">
    <property type="entry name" value="HMA_dom"/>
</dbReference>
<proteinExistence type="inferred from homology"/>
<feature type="domain" description="HMA" evidence="11">
    <location>
        <begin position="5"/>
        <end position="68"/>
    </location>
</feature>
<keyword evidence="8" id="KW-1015">Disulfide bond</keyword>
<dbReference type="KEGG" id="lel:PVL30_000852"/>
<dbReference type="eggNOG" id="KOG4656">
    <property type="taxonomic scope" value="Eukaryota"/>
</dbReference>
<dbReference type="PROSITE" id="PS50846">
    <property type="entry name" value="HMA_2"/>
    <property type="match status" value="1"/>
</dbReference>
<keyword evidence="9" id="KW-0143">Chaperone</keyword>
<dbReference type="GO" id="GO:0005634">
    <property type="term" value="C:nucleus"/>
    <property type="evidence" value="ECO:0007669"/>
    <property type="project" value="EnsemblFungi"/>
</dbReference>
<comment type="cofactor">
    <cofactor evidence="1">
        <name>Cu(2+)</name>
        <dbReference type="ChEBI" id="CHEBI:29036"/>
    </cofactor>
</comment>
<dbReference type="VEuPathDB" id="FungiDB:LELG_00885"/>
<dbReference type="GeneID" id="5234883"/>
<evidence type="ECO:0000256" key="9">
    <source>
        <dbReference type="ARBA" id="ARBA00023186"/>
    </source>
</evidence>
<dbReference type="OMA" id="KNVWEER"/>
<keyword evidence="6" id="KW-0479">Metal-binding</keyword>
<comment type="subcellular location">
    <subcellularLocation>
        <location evidence="2">Cytoplasm</location>
    </subcellularLocation>
</comment>
<evidence type="ECO:0000256" key="2">
    <source>
        <dbReference type="ARBA" id="ARBA00004496"/>
    </source>
</evidence>
<dbReference type="GO" id="GO:0005829">
    <property type="term" value="C:cytosol"/>
    <property type="evidence" value="ECO:0007669"/>
    <property type="project" value="EnsemblFungi"/>
</dbReference>
<evidence type="ECO:0000313" key="12">
    <source>
        <dbReference type="EMBL" id="EDK42707.1"/>
    </source>
</evidence>
<keyword evidence="13" id="KW-1185">Reference proteome</keyword>
<dbReference type="FunFam" id="3.30.70.100:FF:000038">
    <property type="entry name" value="Superoxide dismutase 1 copper chaperone"/>
    <property type="match status" value="1"/>
</dbReference>
<dbReference type="Pfam" id="PF00403">
    <property type="entry name" value="HMA"/>
    <property type="match status" value="1"/>
</dbReference>
<dbReference type="FunFam" id="2.60.40.200:FF:000014">
    <property type="entry name" value="Superoxide dismutase 1 copper chaperone"/>
    <property type="match status" value="1"/>
</dbReference>
<dbReference type="GO" id="GO:0046872">
    <property type="term" value="F:metal ion binding"/>
    <property type="evidence" value="ECO:0007669"/>
    <property type="project" value="UniProtKB-KW"/>
</dbReference>
<keyword evidence="5" id="KW-0963">Cytoplasm</keyword>
<evidence type="ECO:0000256" key="1">
    <source>
        <dbReference type="ARBA" id="ARBA00001973"/>
    </source>
</evidence>
<dbReference type="Gene3D" id="2.60.40.200">
    <property type="entry name" value="Superoxide dismutase, copper/zinc binding domain"/>
    <property type="match status" value="1"/>
</dbReference>